<evidence type="ECO:0000259" key="1">
    <source>
        <dbReference type="PROSITE" id="PS50054"/>
    </source>
</evidence>
<dbReference type="Pfam" id="PF00782">
    <property type="entry name" value="DSPc"/>
    <property type="match status" value="1"/>
</dbReference>
<dbReference type="SMART" id="SM00404">
    <property type="entry name" value="PTPc_motif"/>
    <property type="match status" value="1"/>
</dbReference>
<dbReference type="GeneID" id="107454248"/>
<dbReference type="OMA" id="AHDLEIM"/>
<dbReference type="OrthoDB" id="10252009at2759"/>
<dbReference type="InterPro" id="IPR003595">
    <property type="entry name" value="Tyr_Pase_cat"/>
</dbReference>
<feature type="domain" description="Tyrosine-protein phosphatase" evidence="1">
    <location>
        <begin position="70"/>
        <end position="210"/>
    </location>
</feature>
<dbReference type="PANTHER" id="PTHR46377:SF1">
    <property type="entry name" value="DUAL SPECIFICITY PROTEIN PHOSPHATASE 19"/>
    <property type="match status" value="1"/>
</dbReference>
<dbReference type="InterPro" id="IPR029021">
    <property type="entry name" value="Prot-tyrosine_phosphatase-like"/>
</dbReference>
<proteinExistence type="evidence at transcript level"/>
<reference evidence="3" key="1">
    <citation type="journal article" date="2016" name="Mol. Ecol. Resour.">
        <title>Evaluation of the impact of RNA preservation methods of spiders for de novo transcriptome assembly.</title>
        <authorList>
            <person name="Kono N."/>
            <person name="Nakamura H."/>
            <person name="Ito Y."/>
            <person name="Tomita M."/>
            <person name="Arakawa K."/>
        </authorList>
    </citation>
    <scope>NUCLEOTIDE SEQUENCE</scope>
    <source>
        <tissue evidence="3">Whole body</tissue>
    </source>
</reference>
<dbReference type="EMBL" id="IAAA01006127">
    <property type="protein sequence ID" value="LAA00616.1"/>
    <property type="molecule type" value="mRNA"/>
</dbReference>
<dbReference type="PROSITE" id="PS50054">
    <property type="entry name" value="TYR_PHOSPHATASE_DUAL"/>
    <property type="match status" value="1"/>
</dbReference>
<dbReference type="InterPro" id="IPR000387">
    <property type="entry name" value="Tyr_Pase_dom"/>
</dbReference>
<dbReference type="Gene3D" id="3.90.190.10">
    <property type="entry name" value="Protein tyrosine phosphatase superfamily"/>
    <property type="match status" value="1"/>
</dbReference>
<dbReference type="GO" id="GO:0005737">
    <property type="term" value="C:cytoplasm"/>
    <property type="evidence" value="ECO:0007669"/>
    <property type="project" value="TreeGrafter"/>
</dbReference>
<dbReference type="KEGG" id="ptep:107454248"/>
<evidence type="ECO:0000313" key="3">
    <source>
        <dbReference type="EMBL" id="LAA00616.1"/>
    </source>
</evidence>
<organism evidence="3">
    <name type="scientific">Parasteatoda tepidariorum</name>
    <name type="common">Common house spider</name>
    <name type="synonym">Achaearanea tepidariorum</name>
    <dbReference type="NCBI Taxonomy" id="114398"/>
    <lineage>
        <taxon>Eukaryota</taxon>
        <taxon>Metazoa</taxon>
        <taxon>Ecdysozoa</taxon>
        <taxon>Arthropoda</taxon>
        <taxon>Chelicerata</taxon>
        <taxon>Arachnida</taxon>
        <taxon>Araneae</taxon>
        <taxon>Araneomorphae</taxon>
        <taxon>Entelegynae</taxon>
        <taxon>Araneoidea</taxon>
        <taxon>Theridiidae</taxon>
        <taxon>Parasteatoda</taxon>
    </lineage>
</organism>
<dbReference type="PROSITE" id="PS50056">
    <property type="entry name" value="TYR_PHOSPHATASE_2"/>
    <property type="match status" value="1"/>
</dbReference>
<dbReference type="SMART" id="SM00195">
    <property type="entry name" value="DSPc"/>
    <property type="match status" value="1"/>
</dbReference>
<dbReference type="InterPro" id="IPR000340">
    <property type="entry name" value="Dual-sp_phosphatase_cat-dom"/>
</dbReference>
<dbReference type="RefSeq" id="XP_015926858.1">
    <property type="nucleotide sequence ID" value="XM_016071372.4"/>
</dbReference>
<dbReference type="SUPFAM" id="SSF52799">
    <property type="entry name" value="(Phosphotyrosine protein) phosphatases II"/>
    <property type="match status" value="1"/>
</dbReference>
<dbReference type="InterPro" id="IPR020422">
    <property type="entry name" value="TYR_PHOSPHATASE_DUAL_dom"/>
</dbReference>
<feature type="domain" description="Tyrosine specific protein phosphatases" evidence="2">
    <location>
        <begin position="131"/>
        <end position="189"/>
    </location>
</feature>
<dbReference type="PANTHER" id="PTHR46377">
    <property type="entry name" value="DUAL SPECIFICITY PROTEIN PHOSPHATASE 19"/>
    <property type="match status" value="1"/>
</dbReference>
<dbReference type="PRINTS" id="PR01908">
    <property type="entry name" value="ADSPHPHTASE"/>
</dbReference>
<dbReference type="GO" id="GO:0008579">
    <property type="term" value="F:JUN kinase phosphatase activity"/>
    <property type="evidence" value="ECO:0007669"/>
    <property type="project" value="TreeGrafter"/>
</dbReference>
<name>A0A2L2XX69_PARTP</name>
<protein>
    <submittedName>
        <fullName evidence="3">Dual specificity protein phosphatase 19</fullName>
    </submittedName>
</protein>
<evidence type="ECO:0000259" key="2">
    <source>
        <dbReference type="PROSITE" id="PS50056"/>
    </source>
</evidence>
<sequence>MHRDVKSVLLDEVKSYRPSRLRSVETRVTRYGGLQELEKKSSSGDFCVTTDDATPSRRRWFAQDYRPDLQVALILPGLLLGSQDVAKDLARLRKLGVTHILNVATGVPNCFPAEITYKRLNIRDHPDMDIHRFFSECHKFMDEGRRKGWIFVHCNAGISRAATICISYLMSRQHMRLQDAINKVKEARPIICPNEGFMLQLRDYEKELFGIG</sequence>
<dbReference type="AlphaFoldDB" id="A0A2L2XX69"/>
<accession>A0A2L2XX69</accession>